<name>A0A3B0XDB4_9ZZZZ</name>
<protein>
    <submittedName>
        <fullName evidence="1">Uncharacterized protein</fullName>
    </submittedName>
</protein>
<proteinExistence type="predicted"/>
<sequence>MSDKLMILPSKDNHKIRLVKMPDDYEVHEVYRAATGAIARIEESIPSYDWSDLMEELEDMGFEEVSFVLGPEVPG</sequence>
<evidence type="ECO:0000313" key="1">
    <source>
        <dbReference type="EMBL" id="VAW59569.1"/>
    </source>
</evidence>
<reference evidence="1" key="1">
    <citation type="submission" date="2018-06" db="EMBL/GenBank/DDBJ databases">
        <authorList>
            <person name="Zhirakovskaya E."/>
        </authorList>
    </citation>
    <scope>NUCLEOTIDE SEQUENCE</scope>
</reference>
<dbReference type="EMBL" id="UOFG01000088">
    <property type="protein sequence ID" value="VAW59569.1"/>
    <property type="molecule type" value="Genomic_DNA"/>
</dbReference>
<accession>A0A3B0XDB4</accession>
<dbReference type="AlphaFoldDB" id="A0A3B0XDB4"/>
<gene>
    <name evidence="1" type="ORF">MNBD_GAMMA11-2035</name>
</gene>
<organism evidence="1">
    <name type="scientific">hydrothermal vent metagenome</name>
    <dbReference type="NCBI Taxonomy" id="652676"/>
    <lineage>
        <taxon>unclassified sequences</taxon>
        <taxon>metagenomes</taxon>
        <taxon>ecological metagenomes</taxon>
    </lineage>
</organism>